<sequence length="98" mass="11154">METEVNEAPSWADQWGARGIGAREEINDTDETNKDEGNIKKKVGSSAGLSNIRKSLSNDITWIKNKSQKKKPEKSSKDSTFYMVSSYPYCFTRRYPIN</sequence>
<evidence type="ECO:0000313" key="3">
    <source>
        <dbReference type="Proteomes" id="UP001187471"/>
    </source>
</evidence>
<reference evidence="2" key="1">
    <citation type="submission" date="2022-12" db="EMBL/GenBank/DDBJ databases">
        <title>Draft genome assemblies for two species of Escallonia (Escalloniales).</title>
        <authorList>
            <person name="Chanderbali A."/>
            <person name="Dervinis C."/>
            <person name="Anghel I."/>
            <person name="Soltis D."/>
            <person name="Soltis P."/>
            <person name="Zapata F."/>
        </authorList>
    </citation>
    <scope>NUCLEOTIDE SEQUENCE</scope>
    <source>
        <strain evidence="2">UCBG92.1500</strain>
        <tissue evidence="2">Leaf</tissue>
    </source>
</reference>
<dbReference type="EMBL" id="JAVXUO010001736">
    <property type="protein sequence ID" value="KAK2979594.1"/>
    <property type="molecule type" value="Genomic_DNA"/>
</dbReference>
<dbReference type="AlphaFoldDB" id="A0AA88QYP9"/>
<keyword evidence="3" id="KW-1185">Reference proteome</keyword>
<evidence type="ECO:0000313" key="2">
    <source>
        <dbReference type="EMBL" id="KAK2979594.1"/>
    </source>
</evidence>
<accession>A0AA88QYP9</accession>
<name>A0AA88QYP9_9ASTE</name>
<feature type="compositionally biased region" description="Basic and acidic residues" evidence="1">
    <location>
        <begin position="21"/>
        <end position="39"/>
    </location>
</feature>
<feature type="region of interest" description="Disordered" evidence="1">
    <location>
        <begin position="1"/>
        <end position="45"/>
    </location>
</feature>
<evidence type="ECO:0000256" key="1">
    <source>
        <dbReference type="SAM" id="MobiDB-lite"/>
    </source>
</evidence>
<gene>
    <name evidence="2" type="ORF">RJ640_020086</name>
</gene>
<dbReference type="Proteomes" id="UP001187471">
    <property type="component" value="Unassembled WGS sequence"/>
</dbReference>
<comment type="caution">
    <text evidence="2">The sequence shown here is derived from an EMBL/GenBank/DDBJ whole genome shotgun (WGS) entry which is preliminary data.</text>
</comment>
<protein>
    <submittedName>
        <fullName evidence="2">Uncharacterized protein</fullName>
    </submittedName>
</protein>
<proteinExistence type="predicted"/>
<organism evidence="2 3">
    <name type="scientific">Escallonia rubra</name>
    <dbReference type="NCBI Taxonomy" id="112253"/>
    <lineage>
        <taxon>Eukaryota</taxon>
        <taxon>Viridiplantae</taxon>
        <taxon>Streptophyta</taxon>
        <taxon>Embryophyta</taxon>
        <taxon>Tracheophyta</taxon>
        <taxon>Spermatophyta</taxon>
        <taxon>Magnoliopsida</taxon>
        <taxon>eudicotyledons</taxon>
        <taxon>Gunneridae</taxon>
        <taxon>Pentapetalae</taxon>
        <taxon>asterids</taxon>
        <taxon>campanulids</taxon>
        <taxon>Escalloniales</taxon>
        <taxon>Escalloniaceae</taxon>
        <taxon>Escallonia</taxon>
    </lineage>
</organism>